<name>A0A9W6Z3A8_AMBMO</name>
<reference evidence="2" key="1">
    <citation type="submission" date="2023-04" db="EMBL/GenBank/DDBJ databases">
        <title>Ambrosiozyma monospora NBRC 1965.</title>
        <authorList>
            <person name="Ichikawa N."/>
            <person name="Sato H."/>
            <person name="Tonouchi N."/>
        </authorList>
    </citation>
    <scope>NUCLEOTIDE SEQUENCE</scope>
    <source>
        <strain evidence="2">NBRC 1965</strain>
    </source>
</reference>
<dbReference type="InterPro" id="IPR045136">
    <property type="entry name" value="Iah1-like"/>
</dbReference>
<sequence>MTPGLHNQEMWDKTYPEDLITGDYRSNEMNLKYVDVLVKLGAELSVPVVNVYDAFEKSDLGDKELLTDGIHFNGAGYKLAFDALMDTIEKEYPELHPVNLN</sequence>
<feature type="domain" description="SGNH hydrolase-type esterase" evidence="1">
    <location>
        <begin position="23"/>
        <end position="79"/>
    </location>
</feature>
<protein>
    <submittedName>
        <fullName evidence="2">Unnamed protein product</fullName>
    </submittedName>
</protein>
<dbReference type="Proteomes" id="UP001165063">
    <property type="component" value="Unassembled WGS sequence"/>
</dbReference>
<dbReference type="OrthoDB" id="671439at2759"/>
<organism evidence="2 3">
    <name type="scientific">Ambrosiozyma monospora</name>
    <name type="common">Yeast</name>
    <name type="synonym">Endomycopsis monosporus</name>
    <dbReference type="NCBI Taxonomy" id="43982"/>
    <lineage>
        <taxon>Eukaryota</taxon>
        <taxon>Fungi</taxon>
        <taxon>Dikarya</taxon>
        <taxon>Ascomycota</taxon>
        <taxon>Saccharomycotina</taxon>
        <taxon>Pichiomycetes</taxon>
        <taxon>Pichiales</taxon>
        <taxon>Pichiaceae</taxon>
        <taxon>Ambrosiozyma</taxon>
    </lineage>
</organism>
<dbReference type="InterPro" id="IPR013830">
    <property type="entry name" value="SGNH_hydro"/>
</dbReference>
<evidence type="ECO:0000313" key="3">
    <source>
        <dbReference type="Proteomes" id="UP001165063"/>
    </source>
</evidence>
<gene>
    <name evidence="2" type="ORF">Amon01_000562600</name>
</gene>
<dbReference type="Gene3D" id="3.40.50.1110">
    <property type="entry name" value="SGNH hydrolase"/>
    <property type="match status" value="1"/>
</dbReference>
<dbReference type="EMBL" id="BSXU01003204">
    <property type="protein sequence ID" value="GMG39795.1"/>
    <property type="molecule type" value="Genomic_DNA"/>
</dbReference>
<dbReference type="InterPro" id="IPR036514">
    <property type="entry name" value="SGNH_hydro_sf"/>
</dbReference>
<evidence type="ECO:0000313" key="2">
    <source>
        <dbReference type="EMBL" id="GMG39795.1"/>
    </source>
</evidence>
<accession>A0A9W6Z3A8</accession>
<proteinExistence type="predicted"/>
<dbReference type="PANTHER" id="PTHR14209">
    <property type="entry name" value="ISOAMYL ACETATE-HYDROLYZING ESTERASE 1"/>
    <property type="match status" value="1"/>
</dbReference>
<comment type="caution">
    <text evidence="2">The sequence shown here is derived from an EMBL/GenBank/DDBJ whole genome shotgun (WGS) entry which is preliminary data.</text>
</comment>
<dbReference type="Pfam" id="PF13472">
    <property type="entry name" value="Lipase_GDSL_2"/>
    <property type="match status" value="1"/>
</dbReference>
<evidence type="ECO:0000259" key="1">
    <source>
        <dbReference type="Pfam" id="PF13472"/>
    </source>
</evidence>
<dbReference type="PANTHER" id="PTHR14209:SF19">
    <property type="entry name" value="ISOAMYL ACETATE-HYDROLYZING ESTERASE 1 HOMOLOG"/>
    <property type="match status" value="1"/>
</dbReference>
<dbReference type="AlphaFoldDB" id="A0A9W6Z3A8"/>
<dbReference type="SUPFAM" id="SSF52266">
    <property type="entry name" value="SGNH hydrolase"/>
    <property type="match status" value="1"/>
</dbReference>
<keyword evidence="3" id="KW-1185">Reference proteome</keyword>